<feature type="compositionally biased region" description="Basic and acidic residues" evidence="5">
    <location>
        <begin position="39"/>
        <end position="48"/>
    </location>
</feature>
<dbReference type="PANTHER" id="PTHR12181:SF59">
    <property type="entry name" value="PHOSPHATIDATE PHOSPHATASE PAH1"/>
    <property type="match status" value="1"/>
</dbReference>
<evidence type="ECO:0000256" key="2">
    <source>
        <dbReference type="ARBA" id="ARBA00005476"/>
    </source>
</evidence>
<organism evidence="7 8">
    <name type="scientific">Solanum verrucosum</name>
    <dbReference type="NCBI Taxonomy" id="315347"/>
    <lineage>
        <taxon>Eukaryota</taxon>
        <taxon>Viridiplantae</taxon>
        <taxon>Streptophyta</taxon>
        <taxon>Embryophyta</taxon>
        <taxon>Tracheophyta</taxon>
        <taxon>Spermatophyta</taxon>
        <taxon>Magnoliopsida</taxon>
        <taxon>eudicotyledons</taxon>
        <taxon>Gunneridae</taxon>
        <taxon>Pentapetalae</taxon>
        <taxon>asterids</taxon>
        <taxon>lamiids</taxon>
        <taxon>Solanales</taxon>
        <taxon>Solanaceae</taxon>
        <taxon>Solanoideae</taxon>
        <taxon>Solaneae</taxon>
        <taxon>Solanum</taxon>
    </lineage>
</organism>
<dbReference type="InterPro" id="IPR026058">
    <property type="entry name" value="LIPIN"/>
</dbReference>
<feature type="compositionally biased region" description="Polar residues" evidence="5">
    <location>
        <begin position="561"/>
        <end position="570"/>
    </location>
</feature>
<feature type="domain" description="LNS2/PITP" evidence="6">
    <location>
        <begin position="804"/>
        <end position="987"/>
    </location>
</feature>
<feature type="region of interest" description="Disordered" evidence="5">
    <location>
        <begin position="492"/>
        <end position="521"/>
    </location>
</feature>
<feature type="compositionally biased region" description="Basic and acidic residues" evidence="5">
    <location>
        <begin position="232"/>
        <end position="245"/>
    </location>
</feature>
<dbReference type="InterPro" id="IPR031703">
    <property type="entry name" value="Lipin_mid"/>
</dbReference>
<evidence type="ECO:0000256" key="1">
    <source>
        <dbReference type="ARBA" id="ARBA00001946"/>
    </source>
</evidence>
<evidence type="ECO:0000256" key="3">
    <source>
        <dbReference type="ARBA" id="ARBA00012638"/>
    </source>
</evidence>
<name>A0AAF0UFF8_SOLVR</name>
<feature type="region of interest" description="Disordered" evidence="5">
    <location>
        <begin position="205"/>
        <end position="254"/>
    </location>
</feature>
<sequence>MGRLSDRIFSFFISPEVNEERQSRRRRRVVEIDNIGDSGGRDGDDYKDGGGGGDGGGYRDSGDHSGDYRDDNGGSYRYNHNDGGVVEMVEMIVMTKVVSDGDCDDKDVEQMNVVGKVSSFITQGVYSVATPFHPFGGAVDIIVVKQHDGTFRSTPWYVRFGKFQGVLKGAEKVVRIEVNGKEADFHMYLDNSGEAYFIKEATGDNENEENGCLKKPDSLKSEGDTSNLGDGNHNESRKDDVLSKNEEDEYNAADLPLRDERVTLGMDRLNRVDSDADRRFYEFQDDQSSLDDSVDLSEYGSSRYDNLDMEHVLESQDLSSEVVLVSVDGHILTAPISSSERNTEDVELDTPQFHLGPGQGTDFCDDSSEFNSGDSTWADDYFSSLNSSKIASGDTCNVKNESTTVEHQLEVSEVDGKRLDRTPENDLKNREADLSMKSTVESTSCSIKRDDVFKSCLELSAFAMQAEDEVNQSDTVSQSEIQGVVEDVKETSHRSLSAISAEDIHPEKLGNENGTHDSDSVSLQKNDLDIEHNGSDSARDHLFVNDEQSKEQADLTVAAEQAQSELQGSDESTECDNVEHQTAALLKVISAGVEISLCRNLLHAGMGSAAAREAFEANRVSEEEFRNSAKSIINNPNLAVRIQGNYLQWDKAAPIVLGMAAYNMELPVDSTDVIPVEQEKNLKTGEDDSGLPSTPGRRWRLWPIPFRRVKTIEHTSSNSSNEEVFVDSESISLNQPTEQTASPQGGKESPRKQLVRTNVPSTGQIESLKLKEGQNLVTFIFSTRVLGDQKVEAHIYLWKWNTRIVISDVDGTITKSDVLGQFMPLVGKDWTHSGIARLFCAIKDLMLQYEVGVRFVYTLPSQTPLMRLQWENGYQLLFLSARAIVQAYLTKSFLFNLKQDGKSLPPGPVVISPDGLFPSLYREVIRRAPHEFKIACLEDIKALFPPDYNPFYAGFGNRDTDELSYRKIGIPKGKIFIINPKGEVAINHQIDVKSYTSLHTLVNDMFPPTSMVEQEDFNLWNYWKMPLADVDNL</sequence>
<feature type="region of interest" description="Disordered" evidence="5">
    <location>
        <begin position="20"/>
        <end position="75"/>
    </location>
</feature>
<reference evidence="7" key="1">
    <citation type="submission" date="2023-08" db="EMBL/GenBank/DDBJ databases">
        <title>A de novo genome assembly of Solanum verrucosum Schlechtendal, a Mexican diploid species geographically isolated from the other diploid A-genome species in potato relatives.</title>
        <authorList>
            <person name="Hosaka K."/>
        </authorList>
    </citation>
    <scope>NUCLEOTIDE SEQUENCE</scope>
    <source>
        <tissue evidence="7">Young leaves</tissue>
    </source>
</reference>
<feature type="compositionally biased region" description="Basic and acidic residues" evidence="5">
    <location>
        <begin position="211"/>
        <end position="223"/>
    </location>
</feature>
<evidence type="ECO:0000313" key="8">
    <source>
        <dbReference type="Proteomes" id="UP001234989"/>
    </source>
</evidence>
<accession>A0AAF0UFF8</accession>
<feature type="compositionally biased region" description="Polar residues" evidence="5">
    <location>
        <begin position="732"/>
        <end position="743"/>
    </location>
</feature>
<dbReference type="GO" id="GO:0008195">
    <property type="term" value="F:phosphatidate phosphatase activity"/>
    <property type="evidence" value="ECO:0007669"/>
    <property type="project" value="UniProtKB-EC"/>
</dbReference>
<dbReference type="AlphaFoldDB" id="A0AAF0UFF8"/>
<dbReference type="PANTHER" id="PTHR12181">
    <property type="entry name" value="LIPIN"/>
    <property type="match status" value="1"/>
</dbReference>
<proteinExistence type="inferred from homology"/>
<dbReference type="Pfam" id="PF04571">
    <property type="entry name" value="Lipin_N"/>
    <property type="match status" value="1"/>
</dbReference>
<dbReference type="SUPFAM" id="SSF56784">
    <property type="entry name" value="HAD-like"/>
    <property type="match status" value="1"/>
</dbReference>
<feature type="region of interest" description="Disordered" evidence="5">
    <location>
        <begin position="547"/>
        <end position="574"/>
    </location>
</feature>
<feature type="compositionally biased region" description="Basic and acidic residues" evidence="5">
    <location>
        <begin position="60"/>
        <end position="72"/>
    </location>
</feature>
<dbReference type="EC" id="3.1.3.4" evidence="3"/>
<dbReference type="SMART" id="SM00775">
    <property type="entry name" value="LNS2"/>
    <property type="match status" value="1"/>
</dbReference>
<feature type="compositionally biased region" description="Basic and acidic residues" evidence="5">
    <location>
        <begin position="502"/>
        <end position="519"/>
    </location>
</feature>
<dbReference type="InterPro" id="IPR031315">
    <property type="entry name" value="LNS2/PITP"/>
</dbReference>
<dbReference type="Proteomes" id="UP001234989">
    <property type="component" value="Chromosome 9"/>
</dbReference>
<dbReference type="InterPro" id="IPR013209">
    <property type="entry name" value="LNS2"/>
</dbReference>
<evidence type="ECO:0000256" key="5">
    <source>
        <dbReference type="SAM" id="MobiDB-lite"/>
    </source>
</evidence>
<dbReference type="EMBL" id="CP133620">
    <property type="protein sequence ID" value="WMV44859.1"/>
    <property type="molecule type" value="Genomic_DNA"/>
</dbReference>
<comment type="similarity">
    <text evidence="2">Belongs to the lipin family.</text>
</comment>
<dbReference type="InterPro" id="IPR007651">
    <property type="entry name" value="Lipin_N"/>
</dbReference>
<keyword evidence="4" id="KW-0378">Hydrolase</keyword>
<keyword evidence="8" id="KW-1185">Reference proteome</keyword>
<feature type="compositionally biased region" description="Gly residues" evidence="5">
    <location>
        <begin position="49"/>
        <end position="59"/>
    </location>
</feature>
<evidence type="ECO:0000259" key="6">
    <source>
        <dbReference type="SMART" id="SM00775"/>
    </source>
</evidence>
<comment type="cofactor">
    <cofactor evidence="1">
        <name>Mg(2+)</name>
        <dbReference type="ChEBI" id="CHEBI:18420"/>
    </cofactor>
</comment>
<evidence type="ECO:0000256" key="4">
    <source>
        <dbReference type="ARBA" id="ARBA00022801"/>
    </source>
</evidence>
<dbReference type="Pfam" id="PF08235">
    <property type="entry name" value="LNS2"/>
    <property type="match status" value="2"/>
</dbReference>
<gene>
    <name evidence="7" type="ORF">MTR67_038244</name>
</gene>
<evidence type="ECO:0000313" key="7">
    <source>
        <dbReference type="EMBL" id="WMV44859.1"/>
    </source>
</evidence>
<feature type="region of interest" description="Disordered" evidence="5">
    <location>
        <begin position="732"/>
        <end position="757"/>
    </location>
</feature>
<dbReference type="Pfam" id="PF16876">
    <property type="entry name" value="Lipin_mid"/>
    <property type="match status" value="1"/>
</dbReference>
<dbReference type="InterPro" id="IPR036412">
    <property type="entry name" value="HAD-like_sf"/>
</dbReference>
<protein>
    <recommendedName>
        <fullName evidence="3">phosphatidate phosphatase</fullName>
        <ecNumber evidence="3">3.1.3.4</ecNumber>
    </recommendedName>
</protein>